<accession>A0ABN1VEE7</accession>
<evidence type="ECO:0000259" key="1">
    <source>
        <dbReference type="Pfam" id="PF13309"/>
    </source>
</evidence>
<organism evidence="2 3">
    <name type="scientific">Prauserella alba</name>
    <dbReference type="NCBI Taxonomy" id="176898"/>
    <lineage>
        <taxon>Bacteria</taxon>
        <taxon>Bacillati</taxon>
        <taxon>Actinomycetota</taxon>
        <taxon>Actinomycetes</taxon>
        <taxon>Pseudonocardiales</taxon>
        <taxon>Pseudonocardiaceae</taxon>
        <taxon>Prauserella</taxon>
    </lineage>
</organism>
<gene>
    <name evidence="2" type="ORF">GCM10009675_22880</name>
</gene>
<keyword evidence="3" id="KW-1185">Reference proteome</keyword>
<reference evidence="2 3" key="1">
    <citation type="journal article" date="2019" name="Int. J. Syst. Evol. Microbiol.">
        <title>The Global Catalogue of Microorganisms (GCM) 10K type strain sequencing project: providing services to taxonomists for standard genome sequencing and annotation.</title>
        <authorList>
            <consortium name="The Broad Institute Genomics Platform"/>
            <consortium name="The Broad Institute Genome Sequencing Center for Infectious Disease"/>
            <person name="Wu L."/>
            <person name="Ma J."/>
        </authorList>
    </citation>
    <scope>NUCLEOTIDE SEQUENCE [LARGE SCALE GENOMIC DNA]</scope>
    <source>
        <strain evidence="2 3">JCM 13022</strain>
    </source>
</reference>
<dbReference type="EMBL" id="BAAALM010000007">
    <property type="protein sequence ID" value="GAA1204230.1"/>
    <property type="molecule type" value="Genomic_DNA"/>
</dbReference>
<comment type="caution">
    <text evidence="2">The sequence shown here is derived from an EMBL/GenBank/DDBJ whole genome shotgun (WGS) entry which is preliminary data.</text>
</comment>
<name>A0ABN1VEE7_9PSEU</name>
<sequence>MAAGCIGQLDVPGVRGVLGDRVDVADDRTVVQVREQGELGPADAVQDGHGVGGRGQRVRRAAGQRLQHELSAELADATGQPVEGGGGDLVLFLRVDTVEPVPVQRVEPPRTEPPRDVERHLHAVGQLRLAARPRHEPAVTRRHVAREEVQADQPHPGVGDRRDERVDLPVRWHGHGVERPPALHGVEAGLACRTGTFEQRQLGEQRRKVGVELQTVQCGVRGHAPILARPPHPHVTFPLVGHLEAEFTSEPFHGEGAPPEHAVRARAAAETAGLHTDFGPLGTSVSGDSEVLLDALPAIARAALDGGATRLTLRLQQPGTTVEPDEAEPGSVLDGIVRRVEAELGTRLSELDRSGKQRAVRLLDERGAFQLRRSVAAVAEQLGVTRFTVYNYLNRDRHVDED</sequence>
<evidence type="ECO:0000313" key="2">
    <source>
        <dbReference type="EMBL" id="GAA1204230.1"/>
    </source>
</evidence>
<evidence type="ECO:0000313" key="3">
    <source>
        <dbReference type="Proteomes" id="UP001500467"/>
    </source>
</evidence>
<proteinExistence type="predicted"/>
<dbReference type="Pfam" id="PF13309">
    <property type="entry name" value="HTH_22"/>
    <property type="match status" value="1"/>
</dbReference>
<protein>
    <recommendedName>
        <fullName evidence="1">Transcriptional regulator DauR-like HTH domain-containing protein</fullName>
    </recommendedName>
</protein>
<feature type="domain" description="Transcriptional regulator DauR-like HTH" evidence="1">
    <location>
        <begin position="333"/>
        <end position="394"/>
    </location>
</feature>
<dbReference type="Proteomes" id="UP001500467">
    <property type="component" value="Unassembled WGS sequence"/>
</dbReference>
<dbReference type="InterPro" id="IPR039445">
    <property type="entry name" value="DauR-like_HTH"/>
</dbReference>